<protein>
    <submittedName>
        <fullName evidence="1">Uncharacterized protein</fullName>
    </submittedName>
</protein>
<keyword evidence="2" id="KW-1185">Reference proteome</keyword>
<dbReference type="EMBL" id="QXHD01000004">
    <property type="protein sequence ID" value="NEZ57753.1"/>
    <property type="molecule type" value="Genomic_DNA"/>
</dbReference>
<dbReference type="Proteomes" id="UP000481033">
    <property type="component" value="Unassembled WGS sequence"/>
</dbReference>
<organism evidence="1 2">
    <name type="scientific">Adonisia turfae CCMR0081</name>
    <dbReference type="NCBI Taxonomy" id="2292702"/>
    <lineage>
        <taxon>Bacteria</taxon>
        <taxon>Bacillati</taxon>
        <taxon>Cyanobacteriota</taxon>
        <taxon>Adonisia</taxon>
        <taxon>Adonisia turfae</taxon>
    </lineage>
</organism>
<accession>A0A6M0RPR0</accession>
<comment type="caution">
    <text evidence="1">The sequence shown here is derived from an EMBL/GenBank/DDBJ whole genome shotgun (WGS) entry which is preliminary data.</text>
</comment>
<evidence type="ECO:0000313" key="1">
    <source>
        <dbReference type="EMBL" id="NEZ57753.1"/>
    </source>
</evidence>
<proteinExistence type="predicted"/>
<sequence>METIVVKRYLQLFGHVSMALVVRCLESSNVPTIMGGTMAKAISGAGLDRFAFSEIGHSLIGDDLNRPELTRYRRSGGCRRLAMLPT</sequence>
<dbReference type="AlphaFoldDB" id="A0A6M0RPR0"/>
<gene>
    <name evidence="1" type="ORF">DXZ20_19305</name>
</gene>
<name>A0A6M0RPR0_9CYAN</name>
<reference evidence="1 2" key="1">
    <citation type="journal article" date="2020" name="Microb. Ecol.">
        <title>Ecogenomics of the Marine Benthic Filamentous Cyanobacterium Adonisia.</title>
        <authorList>
            <person name="Walter J.M."/>
            <person name="Coutinho F.H."/>
            <person name="Leomil L."/>
            <person name="Hargreaves P.I."/>
            <person name="Campeao M.E."/>
            <person name="Vieira V.V."/>
            <person name="Silva B.S."/>
            <person name="Fistarol G.O."/>
            <person name="Salomon P.S."/>
            <person name="Sawabe T."/>
            <person name="Mino S."/>
            <person name="Hosokawa M."/>
            <person name="Miyashita H."/>
            <person name="Maruyama F."/>
            <person name="van Verk M.C."/>
            <person name="Dutilh B.E."/>
            <person name="Thompson C.C."/>
            <person name="Thompson F.L."/>
        </authorList>
    </citation>
    <scope>NUCLEOTIDE SEQUENCE [LARGE SCALE GENOMIC DNA]</scope>
    <source>
        <strain evidence="1 2">CCMR0081</strain>
    </source>
</reference>
<evidence type="ECO:0000313" key="2">
    <source>
        <dbReference type="Proteomes" id="UP000481033"/>
    </source>
</evidence>